<evidence type="ECO:0000313" key="3">
    <source>
        <dbReference type="Proteomes" id="UP000292003"/>
    </source>
</evidence>
<feature type="chain" id="PRO_5038465035" description="DUF4352 domain-containing protein" evidence="1">
    <location>
        <begin position="28"/>
        <end position="179"/>
    </location>
</feature>
<dbReference type="Proteomes" id="UP000292003">
    <property type="component" value="Unassembled WGS sequence"/>
</dbReference>
<dbReference type="RefSeq" id="WP_130479830.1">
    <property type="nucleotide sequence ID" value="NZ_SFCC01000026.1"/>
</dbReference>
<dbReference type="EMBL" id="SFCC01000026">
    <property type="protein sequence ID" value="RZQ59326.1"/>
    <property type="molecule type" value="Genomic_DNA"/>
</dbReference>
<feature type="signal peptide" evidence="1">
    <location>
        <begin position="1"/>
        <end position="27"/>
    </location>
</feature>
<comment type="caution">
    <text evidence="2">The sequence shown here is derived from an EMBL/GenBank/DDBJ whole genome shotgun (WGS) entry which is preliminary data.</text>
</comment>
<keyword evidence="1" id="KW-0732">Signal</keyword>
<proteinExistence type="predicted"/>
<gene>
    <name evidence="2" type="ORF">EWH70_34635</name>
</gene>
<dbReference type="AlphaFoldDB" id="A0A4Q7IZ18"/>
<protein>
    <recommendedName>
        <fullName evidence="4">DUF4352 domain-containing protein</fullName>
    </recommendedName>
</protein>
<evidence type="ECO:0000256" key="1">
    <source>
        <dbReference type="SAM" id="SignalP"/>
    </source>
</evidence>
<evidence type="ECO:0008006" key="4">
    <source>
        <dbReference type="Google" id="ProtNLM"/>
    </source>
</evidence>
<evidence type="ECO:0000313" key="2">
    <source>
        <dbReference type="EMBL" id="RZQ59326.1"/>
    </source>
</evidence>
<accession>A0A4Q7IZ18</accession>
<dbReference type="OrthoDB" id="3686846at2"/>
<sequence>MRSPRHLLLACALVALPLTACSTAATAPAPRPLADGGSPAAQAALAPGAAMAEFGVEHRFGSGVSVLVAPPRLFQPSETAYPKCARAASFQIDVRNQGSQPFRLSNLFVSAMAGQKVAKQLYDVAHGYNGIADATRDVAPGDSVRVSLAFALPQQPTELRVTVRPDPDGQAAATYRGSV</sequence>
<organism evidence="2 3">
    <name type="scientific">Amycolatopsis suaedae</name>
    <dbReference type="NCBI Taxonomy" id="2510978"/>
    <lineage>
        <taxon>Bacteria</taxon>
        <taxon>Bacillati</taxon>
        <taxon>Actinomycetota</taxon>
        <taxon>Actinomycetes</taxon>
        <taxon>Pseudonocardiales</taxon>
        <taxon>Pseudonocardiaceae</taxon>
        <taxon>Amycolatopsis</taxon>
    </lineage>
</organism>
<name>A0A4Q7IZ18_9PSEU</name>
<keyword evidence="3" id="KW-1185">Reference proteome</keyword>
<reference evidence="2 3" key="1">
    <citation type="submission" date="2019-02" db="EMBL/GenBank/DDBJ databases">
        <title>Draft genome sequence of Amycolatopsis sp. 8-3EHSu isolated from roots of Suaeda maritima.</title>
        <authorList>
            <person name="Duangmal K."/>
            <person name="Chantavorakit T."/>
        </authorList>
    </citation>
    <scope>NUCLEOTIDE SEQUENCE [LARGE SCALE GENOMIC DNA]</scope>
    <source>
        <strain evidence="2 3">8-3EHSu</strain>
    </source>
</reference>